<dbReference type="CDD" id="cd03789">
    <property type="entry name" value="GT9_LPS_heptosyltransferase"/>
    <property type="match status" value="1"/>
</dbReference>
<dbReference type="PANTHER" id="PTHR30160">
    <property type="entry name" value="TETRAACYLDISACCHARIDE 4'-KINASE-RELATED"/>
    <property type="match status" value="1"/>
</dbReference>
<gene>
    <name evidence="3" type="ORF">LCGC14_2565160</name>
</gene>
<evidence type="ECO:0000313" key="3">
    <source>
        <dbReference type="EMBL" id="KKL09508.1"/>
    </source>
</evidence>
<organism evidence="3">
    <name type="scientific">marine sediment metagenome</name>
    <dbReference type="NCBI Taxonomy" id="412755"/>
    <lineage>
        <taxon>unclassified sequences</taxon>
        <taxon>metagenomes</taxon>
        <taxon>ecological metagenomes</taxon>
    </lineage>
</organism>
<dbReference type="PANTHER" id="PTHR30160:SF21">
    <property type="entry name" value="LIPOPOLYSACCHARIDE CORE HEPTOSYLTRANSFERASE OPSX"/>
    <property type="match status" value="1"/>
</dbReference>
<evidence type="ECO:0000256" key="1">
    <source>
        <dbReference type="ARBA" id="ARBA00022676"/>
    </source>
</evidence>
<accession>A0A0F9DBS5</accession>
<dbReference type="InterPro" id="IPR051199">
    <property type="entry name" value="LPS_LOS_Heptosyltrfase"/>
</dbReference>
<protein>
    <submittedName>
        <fullName evidence="3">Uncharacterized protein</fullName>
    </submittedName>
</protein>
<dbReference type="Gene3D" id="3.40.50.2000">
    <property type="entry name" value="Glycogen Phosphorylase B"/>
    <property type="match status" value="2"/>
</dbReference>
<dbReference type="GO" id="GO:0008713">
    <property type="term" value="F:ADP-heptose-lipopolysaccharide heptosyltransferase activity"/>
    <property type="evidence" value="ECO:0007669"/>
    <property type="project" value="TreeGrafter"/>
</dbReference>
<reference evidence="3" key="1">
    <citation type="journal article" date="2015" name="Nature">
        <title>Complex archaea that bridge the gap between prokaryotes and eukaryotes.</title>
        <authorList>
            <person name="Spang A."/>
            <person name="Saw J.H."/>
            <person name="Jorgensen S.L."/>
            <person name="Zaremba-Niedzwiedzka K."/>
            <person name="Martijn J."/>
            <person name="Lind A.E."/>
            <person name="van Eijk R."/>
            <person name="Schleper C."/>
            <person name="Guy L."/>
            <person name="Ettema T.J."/>
        </authorList>
    </citation>
    <scope>NUCLEOTIDE SEQUENCE</scope>
</reference>
<keyword evidence="1" id="KW-0328">Glycosyltransferase</keyword>
<dbReference type="EMBL" id="LAZR01042450">
    <property type="protein sequence ID" value="KKL09508.1"/>
    <property type="molecule type" value="Genomic_DNA"/>
</dbReference>
<dbReference type="Pfam" id="PF01075">
    <property type="entry name" value="Glyco_transf_9"/>
    <property type="match status" value="1"/>
</dbReference>
<dbReference type="GO" id="GO:0009244">
    <property type="term" value="P:lipopolysaccharide core region biosynthetic process"/>
    <property type="evidence" value="ECO:0007669"/>
    <property type="project" value="TreeGrafter"/>
</dbReference>
<name>A0A0F9DBS5_9ZZZZ</name>
<sequence length="362" mass="40282">MKTELPFKSAPESICILRLSAIGDVCNVVPIVRTLQSYWPTTKISWIIGSLEHQLVDDIAGVQFIVCNKKNGFRELIDMKRKMAGRRFSVLLQMQAAMRASLIGLNIPADIKLGFHKKQAKDFQWLFTNFKTKPIHQPHVIDGFFGFLEAMGIGQRKLVWEIPIPETAKAFAKSKIPTPPKPYLIVNPCSSSRFRNWRNWRPERYAQIIDYAANRYGSITLLTGGPNDTEKAIGENICRISRSDPVNLIGKTNLKELLALLENASATVSPDTGPIHIANSLGVPTIGLYAGSNPHRTGPYLFQNWVVNAYPEAVRNEFGKDVDGIAWGKRIRQPNVIDLITVDAVKGKIDQALTIPRGSPGA</sequence>
<dbReference type="GO" id="GO:0005829">
    <property type="term" value="C:cytosol"/>
    <property type="evidence" value="ECO:0007669"/>
    <property type="project" value="TreeGrafter"/>
</dbReference>
<keyword evidence="2" id="KW-0808">Transferase</keyword>
<dbReference type="SUPFAM" id="SSF53756">
    <property type="entry name" value="UDP-Glycosyltransferase/glycogen phosphorylase"/>
    <property type="match status" value="1"/>
</dbReference>
<proteinExistence type="predicted"/>
<dbReference type="AlphaFoldDB" id="A0A0F9DBS5"/>
<dbReference type="InterPro" id="IPR002201">
    <property type="entry name" value="Glyco_trans_9"/>
</dbReference>
<evidence type="ECO:0000256" key="2">
    <source>
        <dbReference type="ARBA" id="ARBA00022679"/>
    </source>
</evidence>
<comment type="caution">
    <text evidence="3">The sequence shown here is derived from an EMBL/GenBank/DDBJ whole genome shotgun (WGS) entry which is preliminary data.</text>
</comment>